<accession>A0AAN9QRT0</accession>
<organism evidence="1 2">
    <name type="scientific">Canavalia gladiata</name>
    <name type="common">Sword bean</name>
    <name type="synonym">Dolichos gladiatus</name>
    <dbReference type="NCBI Taxonomy" id="3824"/>
    <lineage>
        <taxon>Eukaryota</taxon>
        <taxon>Viridiplantae</taxon>
        <taxon>Streptophyta</taxon>
        <taxon>Embryophyta</taxon>
        <taxon>Tracheophyta</taxon>
        <taxon>Spermatophyta</taxon>
        <taxon>Magnoliopsida</taxon>
        <taxon>eudicotyledons</taxon>
        <taxon>Gunneridae</taxon>
        <taxon>Pentapetalae</taxon>
        <taxon>rosids</taxon>
        <taxon>fabids</taxon>
        <taxon>Fabales</taxon>
        <taxon>Fabaceae</taxon>
        <taxon>Papilionoideae</taxon>
        <taxon>50 kb inversion clade</taxon>
        <taxon>NPAAA clade</taxon>
        <taxon>indigoferoid/millettioid clade</taxon>
        <taxon>Phaseoleae</taxon>
        <taxon>Canavalia</taxon>
    </lineage>
</organism>
<evidence type="ECO:0000313" key="2">
    <source>
        <dbReference type="Proteomes" id="UP001367508"/>
    </source>
</evidence>
<dbReference type="AlphaFoldDB" id="A0AAN9QRT0"/>
<name>A0AAN9QRT0_CANGL</name>
<gene>
    <name evidence="1" type="ORF">VNO77_16086</name>
</gene>
<keyword evidence="2" id="KW-1185">Reference proteome</keyword>
<reference evidence="1 2" key="1">
    <citation type="submission" date="2024-01" db="EMBL/GenBank/DDBJ databases">
        <title>The genomes of 5 underutilized Papilionoideae crops provide insights into root nodulation and disease resistanc.</title>
        <authorList>
            <person name="Jiang F."/>
        </authorList>
    </citation>
    <scope>NUCLEOTIDE SEQUENCE [LARGE SCALE GENOMIC DNA]</scope>
    <source>
        <strain evidence="1">LVBAO_FW01</strain>
        <tissue evidence="1">Leaves</tissue>
    </source>
</reference>
<comment type="caution">
    <text evidence="1">The sequence shown here is derived from an EMBL/GenBank/DDBJ whole genome shotgun (WGS) entry which is preliminary data.</text>
</comment>
<dbReference type="Proteomes" id="UP001367508">
    <property type="component" value="Unassembled WGS sequence"/>
</dbReference>
<dbReference type="EMBL" id="JAYMYQ010000003">
    <property type="protein sequence ID" value="KAK7345482.1"/>
    <property type="molecule type" value="Genomic_DNA"/>
</dbReference>
<proteinExistence type="predicted"/>
<sequence length="109" mass="12740">MDGRKKPSEMILDSTPFWIHLENGLFAFRSESMIQKIGCSLGTLKTWDTCDECHTIKYYEEIDGEMDIDELVGLPYNVWMRASPHKTTKVMKEGYENMEGERRKKTLPM</sequence>
<evidence type="ECO:0000313" key="1">
    <source>
        <dbReference type="EMBL" id="KAK7345482.1"/>
    </source>
</evidence>
<protein>
    <recommendedName>
        <fullName evidence="3">DUF4283 domain-containing protein</fullName>
    </recommendedName>
</protein>
<evidence type="ECO:0008006" key="3">
    <source>
        <dbReference type="Google" id="ProtNLM"/>
    </source>
</evidence>